<organism evidence="3 4">
    <name type="scientific">Drosophila yakuba</name>
    <name type="common">Fruit fly</name>
    <dbReference type="NCBI Taxonomy" id="7245"/>
    <lineage>
        <taxon>Eukaryota</taxon>
        <taxon>Metazoa</taxon>
        <taxon>Ecdysozoa</taxon>
        <taxon>Arthropoda</taxon>
        <taxon>Hexapoda</taxon>
        <taxon>Insecta</taxon>
        <taxon>Pterygota</taxon>
        <taxon>Neoptera</taxon>
        <taxon>Endopterygota</taxon>
        <taxon>Diptera</taxon>
        <taxon>Brachycera</taxon>
        <taxon>Muscomorpha</taxon>
        <taxon>Ephydroidea</taxon>
        <taxon>Drosophilidae</taxon>
        <taxon>Drosophila</taxon>
        <taxon>Sophophora</taxon>
    </lineage>
</organism>
<name>B4P816_DROYA</name>
<dbReference type="HOGENOM" id="CLU_148890_0_0_1"/>
<dbReference type="EMBL" id="CM000158">
    <property type="protein sequence ID" value="EDW92171.2"/>
    <property type="molecule type" value="Genomic_DNA"/>
</dbReference>
<feature type="region of interest" description="Disordered" evidence="1">
    <location>
        <begin position="63"/>
        <end position="84"/>
    </location>
</feature>
<feature type="compositionally biased region" description="Acidic residues" evidence="1">
    <location>
        <begin position="148"/>
        <end position="160"/>
    </location>
</feature>
<reference evidence="3 4" key="1">
    <citation type="journal article" date="2007" name="Nature">
        <title>Evolution of genes and genomes on the Drosophila phylogeny.</title>
        <authorList>
            <consortium name="Drosophila 12 Genomes Consortium"/>
            <person name="Clark A.G."/>
            <person name="Eisen M.B."/>
            <person name="Smith D.R."/>
            <person name="Bergman C.M."/>
            <person name="Oliver B."/>
            <person name="Markow T.A."/>
            <person name="Kaufman T.C."/>
            <person name="Kellis M."/>
            <person name="Gelbart W."/>
            <person name="Iyer V.N."/>
            <person name="Pollard D.A."/>
            <person name="Sackton T.B."/>
            <person name="Larracuente A.M."/>
            <person name="Singh N.D."/>
            <person name="Abad J.P."/>
            <person name="Abt D.N."/>
            <person name="Adryan B."/>
            <person name="Aguade M."/>
            <person name="Akashi H."/>
            <person name="Anderson W.W."/>
            <person name="Aquadro C.F."/>
            <person name="Ardell D.H."/>
            <person name="Arguello R."/>
            <person name="Artieri C.G."/>
            <person name="Barbash D.A."/>
            <person name="Barker D."/>
            <person name="Barsanti P."/>
            <person name="Batterham P."/>
            <person name="Batzoglou S."/>
            <person name="Begun D."/>
            <person name="Bhutkar A."/>
            <person name="Blanco E."/>
            <person name="Bosak S.A."/>
            <person name="Bradley R.K."/>
            <person name="Brand A.D."/>
            <person name="Brent M.R."/>
            <person name="Brooks A.N."/>
            <person name="Brown R.H."/>
            <person name="Butlin R.K."/>
            <person name="Caggese C."/>
            <person name="Calvi B.R."/>
            <person name="Bernardo de Carvalho A."/>
            <person name="Caspi A."/>
            <person name="Castrezana S."/>
            <person name="Celniker S.E."/>
            <person name="Chang J.L."/>
            <person name="Chapple C."/>
            <person name="Chatterji S."/>
            <person name="Chinwalla A."/>
            <person name="Civetta A."/>
            <person name="Clifton S.W."/>
            <person name="Comeron J.M."/>
            <person name="Costello J.C."/>
            <person name="Coyne J.A."/>
            <person name="Daub J."/>
            <person name="David R.G."/>
            <person name="Delcher A.L."/>
            <person name="Delehaunty K."/>
            <person name="Do C.B."/>
            <person name="Ebling H."/>
            <person name="Edwards K."/>
            <person name="Eickbush T."/>
            <person name="Evans J.D."/>
            <person name="Filipski A."/>
            <person name="Findeiss S."/>
            <person name="Freyhult E."/>
            <person name="Fulton L."/>
            <person name="Fulton R."/>
            <person name="Garcia A.C."/>
            <person name="Gardiner A."/>
            <person name="Garfield D.A."/>
            <person name="Garvin B.E."/>
            <person name="Gibson G."/>
            <person name="Gilbert D."/>
            <person name="Gnerre S."/>
            <person name="Godfrey J."/>
            <person name="Good R."/>
            <person name="Gotea V."/>
            <person name="Gravely B."/>
            <person name="Greenberg A.J."/>
            <person name="Griffiths-Jones S."/>
            <person name="Gross S."/>
            <person name="Guigo R."/>
            <person name="Gustafson E.A."/>
            <person name="Haerty W."/>
            <person name="Hahn M.W."/>
            <person name="Halligan D.L."/>
            <person name="Halpern A.L."/>
            <person name="Halter G.M."/>
            <person name="Han M.V."/>
            <person name="Heger A."/>
            <person name="Hillier L."/>
            <person name="Hinrichs A.S."/>
            <person name="Holmes I."/>
            <person name="Hoskins R.A."/>
            <person name="Hubisz M.J."/>
            <person name="Hultmark D."/>
            <person name="Huntley M.A."/>
            <person name="Jaffe D.B."/>
            <person name="Jagadeeshan S."/>
            <person name="Jeck W.R."/>
            <person name="Johnson J."/>
            <person name="Jones C.D."/>
            <person name="Jordan W.C."/>
            <person name="Karpen G.H."/>
            <person name="Kataoka E."/>
            <person name="Keightley P.D."/>
            <person name="Kheradpour P."/>
            <person name="Kirkness E.F."/>
            <person name="Koerich L.B."/>
            <person name="Kristiansen K."/>
            <person name="Kudrna D."/>
            <person name="Kulathinal R.J."/>
            <person name="Kumar S."/>
            <person name="Kwok R."/>
            <person name="Lander E."/>
            <person name="Langley C.H."/>
            <person name="Lapoint R."/>
            <person name="Lazzaro B.P."/>
            <person name="Lee S.J."/>
            <person name="Levesque L."/>
            <person name="Li R."/>
            <person name="Lin C.F."/>
            <person name="Lin M.F."/>
            <person name="Lindblad-Toh K."/>
            <person name="Llopart A."/>
            <person name="Long M."/>
            <person name="Low L."/>
            <person name="Lozovsky E."/>
            <person name="Lu J."/>
            <person name="Luo M."/>
            <person name="Machado C.A."/>
            <person name="Makalowski W."/>
            <person name="Marzo M."/>
            <person name="Matsuda M."/>
            <person name="Matzkin L."/>
            <person name="McAllister B."/>
            <person name="McBride C.S."/>
            <person name="McKernan B."/>
            <person name="McKernan K."/>
            <person name="Mendez-Lago M."/>
            <person name="Minx P."/>
            <person name="Mollenhauer M.U."/>
            <person name="Montooth K."/>
            <person name="Mount S.M."/>
            <person name="Mu X."/>
            <person name="Myers E."/>
            <person name="Negre B."/>
            <person name="Newfeld S."/>
            <person name="Nielsen R."/>
            <person name="Noor M.A."/>
            <person name="O'Grady P."/>
            <person name="Pachter L."/>
            <person name="Papaceit M."/>
            <person name="Parisi M.J."/>
            <person name="Parisi M."/>
            <person name="Parts L."/>
            <person name="Pedersen J.S."/>
            <person name="Pesole G."/>
            <person name="Phillippy A.M."/>
            <person name="Ponting C.P."/>
            <person name="Pop M."/>
            <person name="Porcelli D."/>
            <person name="Powell J.R."/>
            <person name="Prohaska S."/>
            <person name="Pruitt K."/>
            <person name="Puig M."/>
            <person name="Quesneville H."/>
            <person name="Ram K.R."/>
            <person name="Rand D."/>
            <person name="Rasmussen M.D."/>
            <person name="Reed L.K."/>
            <person name="Reenan R."/>
            <person name="Reily A."/>
            <person name="Remington K.A."/>
            <person name="Rieger T.T."/>
            <person name="Ritchie M.G."/>
            <person name="Robin C."/>
            <person name="Rogers Y.H."/>
            <person name="Rohde C."/>
            <person name="Rozas J."/>
            <person name="Rubenfield M.J."/>
            <person name="Ruiz A."/>
            <person name="Russo S."/>
            <person name="Salzberg S.L."/>
            <person name="Sanchez-Gracia A."/>
            <person name="Saranga D.J."/>
            <person name="Sato H."/>
            <person name="Schaeffer S.W."/>
            <person name="Schatz M.C."/>
            <person name="Schlenke T."/>
            <person name="Schwartz R."/>
            <person name="Segarra C."/>
            <person name="Singh R.S."/>
            <person name="Sirot L."/>
            <person name="Sirota M."/>
            <person name="Sisneros N.B."/>
            <person name="Smith C.D."/>
            <person name="Smith T.F."/>
            <person name="Spieth J."/>
            <person name="Stage D.E."/>
            <person name="Stark A."/>
            <person name="Stephan W."/>
            <person name="Strausberg R.L."/>
            <person name="Strempel S."/>
            <person name="Sturgill D."/>
            <person name="Sutton G."/>
            <person name="Sutton G.G."/>
            <person name="Tao W."/>
            <person name="Teichmann S."/>
            <person name="Tobari Y.N."/>
            <person name="Tomimura Y."/>
            <person name="Tsolas J.M."/>
            <person name="Valente V.L."/>
            <person name="Venter E."/>
            <person name="Venter J.C."/>
            <person name="Vicario S."/>
            <person name="Vieira F.G."/>
            <person name="Vilella A.J."/>
            <person name="Villasante A."/>
            <person name="Walenz B."/>
            <person name="Wang J."/>
            <person name="Wasserman M."/>
            <person name="Watts T."/>
            <person name="Wilson D."/>
            <person name="Wilson R.K."/>
            <person name="Wing R.A."/>
            <person name="Wolfner M.F."/>
            <person name="Wong A."/>
            <person name="Wong G.K."/>
            <person name="Wu C.I."/>
            <person name="Wu G."/>
            <person name="Yamamoto D."/>
            <person name="Yang H.P."/>
            <person name="Yang S.P."/>
            <person name="Yorke J.A."/>
            <person name="Yoshida K."/>
            <person name="Zdobnov E."/>
            <person name="Zhang P."/>
            <person name="Zhang Y."/>
            <person name="Zimin A.V."/>
            <person name="Baldwin J."/>
            <person name="Abdouelleil A."/>
            <person name="Abdulkadir J."/>
            <person name="Abebe A."/>
            <person name="Abera B."/>
            <person name="Abreu J."/>
            <person name="Acer S.C."/>
            <person name="Aftuck L."/>
            <person name="Alexander A."/>
            <person name="An P."/>
            <person name="Anderson E."/>
            <person name="Anderson S."/>
            <person name="Arachi H."/>
            <person name="Azer M."/>
            <person name="Bachantsang P."/>
            <person name="Barry A."/>
            <person name="Bayul T."/>
            <person name="Berlin A."/>
            <person name="Bessette D."/>
            <person name="Bloom T."/>
            <person name="Blye J."/>
            <person name="Boguslavskiy L."/>
            <person name="Bonnet C."/>
            <person name="Boukhgalter B."/>
            <person name="Bourzgui I."/>
            <person name="Brown A."/>
            <person name="Cahill P."/>
            <person name="Channer S."/>
            <person name="Cheshatsang Y."/>
            <person name="Chuda L."/>
            <person name="Citroen M."/>
            <person name="Collymore A."/>
            <person name="Cooke P."/>
            <person name="Costello M."/>
            <person name="D'Aco K."/>
            <person name="Daza R."/>
            <person name="De Haan G."/>
            <person name="DeGray S."/>
            <person name="DeMaso C."/>
            <person name="Dhargay N."/>
            <person name="Dooley K."/>
            <person name="Dooley E."/>
            <person name="Doricent M."/>
            <person name="Dorje P."/>
            <person name="Dorjee K."/>
            <person name="Dupes A."/>
            <person name="Elong R."/>
            <person name="Falk J."/>
            <person name="Farina A."/>
            <person name="Faro S."/>
            <person name="Ferguson D."/>
            <person name="Fisher S."/>
            <person name="Foley C.D."/>
            <person name="Franke A."/>
            <person name="Friedrich D."/>
            <person name="Gadbois L."/>
            <person name="Gearin G."/>
            <person name="Gearin C.R."/>
            <person name="Giannoukos G."/>
            <person name="Goode T."/>
            <person name="Graham J."/>
            <person name="Grandbois E."/>
            <person name="Grewal S."/>
            <person name="Gyaltsen K."/>
            <person name="Hafez N."/>
            <person name="Hagos B."/>
            <person name="Hall J."/>
            <person name="Henson C."/>
            <person name="Hollinger A."/>
            <person name="Honan T."/>
            <person name="Huard M.D."/>
            <person name="Hughes L."/>
            <person name="Hurhula B."/>
            <person name="Husby M.E."/>
            <person name="Kamat A."/>
            <person name="Kanga B."/>
            <person name="Kashin S."/>
            <person name="Khazanovich D."/>
            <person name="Kisner P."/>
            <person name="Lance K."/>
            <person name="Lara M."/>
            <person name="Lee W."/>
            <person name="Lennon N."/>
            <person name="Letendre F."/>
            <person name="LeVine R."/>
            <person name="Lipovsky A."/>
            <person name="Liu X."/>
            <person name="Liu J."/>
            <person name="Liu S."/>
            <person name="Lokyitsang T."/>
            <person name="Lokyitsang Y."/>
            <person name="Lubonja R."/>
            <person name="Lui A."/>
            <person name="MacDonald P."/>
            <person name="Magnisalis V."/>
            <person name="Maru K."/>
            <person name="Matthews C."/>
            <person name="McCusker W."/>
            <person name="McDonough S."/>
            <person name="Mehta T."/>
            <person name="Meldrim J."/>
            <person name="Meneus L."/>
            <person name="Mihai O."/>
            <person name="Mihalev A."/>
            <person name="Mihova T."/>
            <person name="Mittelman R."/>
            <person name="Mlenga V."/>
            <person name="Montmayeur A."/>
            <person name="Mulrain L."/>
            <person name="Navidi A."/>
            <person name="Naylor J."/>
            <person name="Negash T."/>
            <person name="Nguyen T."/>
            <person name="Nguyen N."/>
            <person name="Nicol R."/>
            <person name="Norbu C."/>
            <person name="Norbu N."/>
            <person name="Novod N."/>
            <person name="O'Neill B."/>
            <person name="Osman S."/>
            <person name="Markiewicz E."/>
            <person name="Oyono O.L."/>
            <person name="Patti C."/>
            <person name="Phunkhang P."/>
            <person name="Pierre F."/>
            <person name="Priest M."/>
            <person name="Raghuraman S."/>
            <person name="Rege F."/>
            <person name="Reyes R."/>
            <person name="Rise C."/>
            <person name="Rogov P."/>
            <person name="Ross K."/>
            <person name="Ryan E."/>
            <person name="Settipalli S."/>
            <person name="Shea T."/>
            <person name="Sherpa N."/>
            <person name="Shi L."/>
            <person name="Shih D."/>
            <person name="Sparrow T."/>
            <person name="Spaulding J."/>
            <person name="Stalker J."/>
            <person name="Stange-Thomann N."/>
            <person name="Stavropoulos S."/>
            <person name="Stone C."/>
            <person name="Strader C."/>
            <person name="Tesfaye S."/>
            <person name="Thomson T."/>
            <person name="Thoulutsang Y."/>
            <person name="Thoulutsang D."/>
            <person name="Topham K."/>
            <person name="Topping I."/>
            <person name="Tsamla T."/>
            <person name="Vassiliev H."/>
            <person name="Vo A."/>
            <person name="Wangchuk T."/>
            <person name="Wangdi T."/>
            <person name="Weiand M."/>
            <person name="Wilkinson J."/>
            <person name="Wilson A."/>
            <person name="Yadav S."/>
            <person name="Young G."/>
            <person name="Yu Q."/>
            <person name="Zembek L."/>
            <person name="Zhong D."/>
            <person name="Zimmer A."/>
            <person name="Zwirko Z."/>
            <person name="Jaffe D.B."/>
            <person name="Alvarez P."/>
            <person name="Brockman W."/>
            <person name="Butler J."/>
            <person name="Chin C."/>
            <person name="Gnerre S."/>
            <person name="Grabherr M."/>
            <person name="Kleber M."/>
            <person name="Mauceli E."/>
            <person name="MacCallum I."/>
        </authorList>
    </citation>
    <scope>NUCLEOTIDE SEQUENCE [LARGE SCALE GENOMIC DNA]</scope>
    <source>
        <strain evidence="4">Tai18E2 / Tucson 14021-0261.01</strain>
    </source>
</reference>
<sequence>MLNLSIGSRRAFYFFLVNHKVNRRNLNVRHPNTIHLTVNNCHYIKLFRSIPLPVEQYKMSESDGVPSESVVGDAVPIPDTTPRVADTTTSGARMMMQHPWLVAAAVAVYATKVMWVKLANQMRRFQKQRVGKSDPLQDNVENNSGFDAETDIDCEEGDSDEVTDNMELVNRDRTEVHDNDRLVERDVDYGV</sequence>
<dbReference type="Proteomes" id="UP000002282">
    <property type="component" value="Chromosome 2R"/>
</dbReference>
<keyword evidence="2" id="KW-0472">Membrane</keyword>
<reference evidence="3 4" key="2">
    <citation type="journal article" date="2007" name="PLoS Biol.">
        <title>Principles of genome evolution in the Drosophila melanogaster species group.</title>
        <authorList>
            <person name="Ranz J.M."/>
            <person name="Maurin D."/>
            <person name="Chan Y.S."/>
            <person name="von Grotthuss M."/>
            <person name="Hillier L.W."/>
            <person name="Roote J."/>
            <person name="Ashburner M."/>
            <person name="Bergman C.M."/>
        </authorList>
    </citation>
    <scope>NUCLEOTIDE SEQUENCE [LARGE SCALE GENOMIC DNA]</scope>
    <source>
        <strain evidence="4">Tai18E2 / Tucson 14021-0261.01</strain>
    </source>
</reference>
<protein>
    <recommendedName>
        <fullName evidence="5">Transmembrane protein</fullName>
    </recommendedName>
</protein>
<dbReference type="OrthoDB" id="7873130at2759"/>
<evidence type="ECO:0000313" key="4">
    <source>
        <dbReference type="Proteomes" id="UP000002282"/>
    </source>
</evidence>
<gene>
    <name evidence="3" type="primary">Dyak\GE14204</name>
    <name evidence="3" type="synonym">dyak_GLEANR_14345</name>
    <name evidence="3" type="synonym">GE14204</name>
    <name evidence="3" type="ORF">Dyak_GE14204</name>
</gene>
<feature type="transmembrane region" description="Helical" evidence="2">
    <location>
        <begin position="100"/>
        <end position="119"/>
    </location>
</feature>
<evidence type="ECO:0000313" key="3">
    <source>
        <dbReference type="EMBL" id="EDW92171.2"/>
    </source>
</evidence>
<feature type="region of interest" description="Disordered" evidence="1">
    <location>
        <begin position="129"/>
        <end position="160"/>
    </location>
</feature>
<evidence type="ECO:0000256" key="1">
    <source>
        <dbReference type="SAM" id="MobiDB-lite"/>
    </source>
</evidence>
<keyword evidence="4" id="KW-1185">Reference proteome</keyword>
<accession>B4P816</accession>
<evidence type="ECO:0000256" key="2">
    <source>
        <dbReference type="SAM" id="Phobius"/>
    </source>
</evidence>
<dbReference type="KEGG" id="dya:Dyak_GE14204"/>
<proteinExistence type="predicted"/>
<dbReference type="AlphaFoldDB" id="B4P816"/>
<keyword evidence="2" id="KW-0812">Transmembrane</keyword>
<keyword evidence="2" id="KW-1133">Transmembrane helix</keyword>
<evidence type="ECO:0008006" key="5">
    <source>
        <dbReference type="Google" id="ProtNLM"/>
    </source>
</evidence>